<sequence length="358" mass="37488">MIDDVLRAFHHPANRDERIEIQRMMYDTVLQWTRETHYDYDDLLSSESVKEGHNHVLNGKPMDRGSGGGHTGCGADGGHGKVAGSLWSKIQTRALDTSSPVGGGDGRPSSSTGRKYGYSSSSSSHHQIPTHGEAASYFSSADQRPASPPGHFYGSRLSSSGYGSSAYGSGRPSPAPASFGYHHAGHQAYEGSSGFPSQPSYGGSSGPSYGGSSQPSYGSQPSYPSRPSYGSQPPYGGPPHSPYGAGHPPSPPRPSGYGGGYAGYSAGPTPSHGGYGSGPAGGAPPYPYGGPVGGGGGAPYPHGGRANTYERNYDQHYDRDDRHSGREGRRRRGSRESRSSSEERDGRGYPGCHTDICP</sequence>
<evidence type="ECO:0000313" key="3">
    <source>
        <dbReference type="Proteomes" id="UP000433876"/>
    </source>
</evidence>
<evidence type="ECO:0000256" key="1">
    <source>
        <dbReference type="SAM" id="MobiDB-lite"/>
    </source>
</evidence>
<dbReference type="Proteomes" id="UP000433876">
    <property type="component" value="Unassembled WGS sequence"/>
</dbReference>
<feature type="region of interest" description="Disordered" evidence="1">
    <location>
        <begin position="93"/>
        <end position="173"/>
    </location>
</feature>
<feature type="compositionally biased region" description="Low complexity" evidence="1">
    <location>
        <begin position="263"/>
        <end position="272"/>
    </location>
</feature>
<feature type="compositionally biased region" description="Low complexity" evidence="1">
    <location>
        <begin position="109"/>
        <end position="124"/>
    </location>
</feature>
<protein>
    <submittedName>
        <fullName evidence="2">Uncharacterized protein</fullName>
    </submittedName>
</protein>
<dbReference type="EMBL" id="NMPR01000075">
    <property type="protein sequence ID" value="KAA8631524.1"/>
    <property type="molecule type" value="Genomic_DNA"/>
</dbReference>
<feature type="compositionally biased region" description="Low complexity" evidence="1">
    <location>
        <begin position="191"/>
        <end position="202"/>
    </location>
</feature>
<reference evidence="2 3" key="1">
    <citation type="submission" date="2017-07" db="EMBL/GenBank/DDBJ databases">
        <title>Genome sequence of the Sordaria macrospora wild type strain R19027.</title>
        <authorList>
            <person name="Nowrousian M."/>
            <person name="Teichert I."/>
            <person name="Kueck U."/>
        </authorList>
    </citation>
    <scope>NUCLEOTIDE SEQUENCE [LARGE SCALE GENOMIC DNA]</scope>
    <source>
        <strain evidence="2 3">R19027</strain>
        <tissue evidence="2">Mycelium</tissue>
    </source>
</reference>
<dbReference type="AlphaFoldDB" id="A0A8S8ZLG0"/>
<dbReference type="InterPro" id="IPR010816">
    <property type="entry name" value="Het-C"/>
</dbReference>
<name>A0A8S8ZLG0_SORMA</name>
<feature type="region of interest" description="Disordered" evidence="1">
    <location>
        <begin position="189"/>
        <end position="358"/>
    </location>
</feature>
<dbReference type="Pfam" id="PF07217">
    <property type="entry name" value="Het-C"/>
    <property type="match status" value="1"/>
</dbReference>
<accession>A0A8S8ZLG0</accession>
<evidence type="ECO:0000313" key="2">
    <source>
        <dbReference type="EMBL" id="KAA8631524.1"/>
    </source>
</evidence>
<feature type="compositionally biased region" description="Basic and acidic residues" evidence="1">
    <location>
        <begin position="334"/>
        <end position="347"/>
    </location>
</feature>
<dbReference type="VEuPathDB" id="FungiDB:SMAC_07218"/>
<feature type="compositionally biased region" description="Low complexity" evidence="1">
    <location>
        <begin position="153"/>
        <end position="173"/>
    </location>
</feature>
<proteinExistence type="predicted"/>
<gene>
    <name evidence="2" type="ORF">SMACR_07218</name>
</gene>
<feature type="compositionally biased region" description="Low complexity" evidence="1">
    <location>
        <begin position="210"/>
        <end position="234"/>
    </location>
</feature>
<organism evidence="2 3">
    <name type="scientific">Sordaria macrospora</name>
    <dbReference type="NCBI Taxonomy" id="5147"/>
    <lineage>
        <taxon>Eukaryota</taxon>
        <taxon>Fungi</taxon>
        <taxon>Dikarya</taxon>
        <taxon>Ascomycota</taxon>
        <taxon>Pezizomycotina</taxon>
        <taxon>Sordariomycetes</taxon>
        <taxon>Sordariomycetidae</taxon>
        <taxon>Sordariales</taxon>
        <taxon>Sordariaceae</taxon>
        <taxon>Sordaria</taxon>
    </lineage>
</organism>
<comment type="caution">
    <text evidence="2">The sequence shown here is derived from an EMBL/GenBank/DDBJ whole genome shotgun (WGS) entry which is preliminary data.</text>
</comment>
<feature type="compositionally biased region" description="Basic and acidic residues" evidence="1">
    <location>
        <begin position="311"/>
        <end position="327"/>
    </location>
</feature>